<protein>
    <submittedName>
        <fullName evidence="1">Uncharacterized protein</fullName>
    </submittedName>
</protein>
<evidence type="ECO:0000313" key="2">
    <source>
        <dbReference type="Proteomes" id="UP000027238"/>
    </source>
</evidence>
<evidence type="ECO:0000313" key="1">
    <source>
        <dbReference type="EMBL" id="KDN64715.1"/>
    </source>
</evidence>
<dbReference type="EMBL" id="JMSE01001103">
    <property type="protein sequence ID" value="KDN64715.1"/>
    <property type="molecule type" value="Genomic_DNA"/>
</dbReference>
<name>A0A066XFF3_COLSU</name>
<proteinExistence type="predicted"/>
<organism evidence="1 2">
    <name type="scientific">Colletotrichum sublineola</name>
    <name type="common">Sorghum anthracnose fungus</name>
    <dbReference type="NCBI Taxonomy" id="1173701"/>
    <lineage>
        <taxon>Eukaryota</taxon>
        <taxon>Fungi</taxon>
        <taxon>Dikarya</taxon>
        <taxon>Ascomycota</taxon>
        <taxon>Pezizomycotina</taxon>
        <taxon>Sordariomycetes</taxon>
        <taxon>Hypocreomycetidae</taxon>
        <taxon>Glomerellales</taxon>
        <taxon>Glomerellaceae</taxon>
        <taxon>Colletotrichum</taxon>
        <taxon>Colletotrichum graminicola species complex</taxon>
    </lineage>
</organism>
<dbReference type="AlphaFoldDB" id="A0A066XFF3"/>
<accession>A0A066XFF3</accession>
<sequence>MNVLPKYTERRFVWDFAQATPRDYYPSQNTQASADGTSSTYHIDSRRALETPRAGMNAGHRRAQTIWIRCWLALSQRLGQYFNPFLLLAQTDMQILSATKATEIGRLLSLFAPHRTAPHRLPPTPDEPLPRFARNSILNS</sequence>
<reference evidence="2" key="1">
    <citation type="journal article" date="2014" name="Genome Announc.">
        <title>Draft genome sequence of Colletotrichum sublineola, a destructive pathogen of cultivated sorghum.</title>
        <authorList>
            <person name="Baroncelli R."/>
            <person name="Sanz-Martin J.M."/>
            <person name="Rech G.E."/>
            <person name="Sukno S.A."/>
            <person name="Thon M.R."/>
        </authorList>
    </citation>
    <scope>NUCLEOTIDE SEQUENCE [LARGE SCALE GENOMIC DNA]</scope>
    <source>
        <strain evidence="2">TX430BB</strain>
    </source>
</reference>
<gene>
    <name evidence="1" type="ORF">CSUB01_01929</name>
</gene>
<dbReference type="Proteomes" id="UP000027238">
    <property type="component" value="Unassembled WGS sequence"/>
</dbReference>
<comment type="caution">
    <text evidence="1">The sequence shown here is derived from an EMBL/GenBank/DDBJ whole genome shotgun (WGS) entry which is preliminary data.</text>
</comment>
<dbReference type="HOGENOM" id="CLU_1835045_0_0_1"/>
<keyword evidence="2" id="KW-1185">Reference proteome</keyword>